<proteinExistence type="predicted"/>
<accession>A0A1E3WNN4</accession>
<protein>
    <submittedName>
        <fullName evidence="1">Uncharacterized protein</fullName>
    </submittedName>
</protein>
<dbReference type="EMBL" id="MDCJ01000002">
    <property type="protein sequence ID" value="ODS10592.1"/>
    <property type="molecule type" value="Genomic_DNA"/>
</dbReference>
<dbReference type="Proteomes" id="UP000095131">
    <property type="component" value="Unassembled WGS sequence"/>
</dbReference>
<name>A0A1E3WNN4_9VIBR</name>
<dbReference type="PATRIC" id="fig|45658.8.peg.841"/>
<comment type="caution">
    <text evidence="1">The sequence shown here is derived from an EMBL/GenBank/DDBJ whole genome shotgun (WGS) entry which is preliminary data.</text>
</comment>
<reference evidence="1 2" key="1">
    <citation type="submission" date="2016-08" db="EMBL/GenBank/DDBJ databases">
        <title>Genome sequencing of Vibrio scophthalmi strain FP3289, an isolated from Paralichthys olivaceus.</title>
        <authorList>
            <person name="Han H.-J."/>
        </authorList>
    </citation>
    <scope>NUCLEOTIDE SEQUENCE [LARGE SCALE GENOMIC DNA]</scope>
    <source>
        <strain evidence="1 2">FP3289</strain>
    </source>
</reference>
<evidence type="ECO:0000313" key="1">
    <source>
        <dbReference type="EMBL" id="ODS10592.1"/>
    </source>
</evidence>
<dbReference type="AlphaFoldDB" id="A0A1E3WNN4"/>
<gene>
    <name evidence="1" type="ORF">VSF3289_00851</name>
</gene>
<organism evidence="1 2">
    <name type="scientific">Vibrio scophthalmi</name>
    <dbReference type="NCBI Taxonomy" id="45658"/>
    <lineage>
        <taxon>Bacteria</taxon>
        <taxon>Pseudomonadati</taxon>
        <taxon>Pseudomonadota</taxon>
        <taxon>Gammaproteobacteria</taxon>
        <taxon>Vibrionales</taxon>
        <taxon>Vibrionaceae</taxon>
        <taxon>Vibrio</taxon>
    </lineage>
</organism>
<evidence type="ECO:0000313" key="2">
    <source>
        <dbReference type="Proteomes" id="UP000095131"/>
    </source>
</evidence>
<sequence length="51" mass="6023">MRDVQMLQQTIENQCPNIHKKRLRSLMLATKTVFDCTDLTLTKIATFYYAE</sequence>